<reference evidence="5" key="3">
    <citation type="submission" date="2016-11" db="EMBL/GenBank/DDBJ databases">
        <authorList>
            <person name="Jaros S."/>
            <person name="Januszkiewicz K."/>
            <person name="Wedrychowicz H."/>
        </authorList>
    </citation>
    <scope>NUCLEOTIDE SEQUENCE [LARGE SCALE GENOMIC DNA]</scope>
    <source>
        <strain evidence="5">DSM 1682</strain>
    </source>
</reference>
<dbReference type="Proteomes" id="UP000184204">
    <property type="component" value="Unassembled WGS sequence"/>
</dbReference>
<reference evidence="4" key="2">
    <citation type="submission" date="2016-01" db="EMBL/GenBank/DDBJ databases">
        <authorList>
            <person name="Poehlein A."/>
            <person name="Schlien K."/>
            <person name="Gottschalk G."/>
            <person name="Buckel W."/>
            <person name="Daniel R."/>
        </authorList>
    </citation>
    <scope>NUCLEOTIDE SEQUENCE [LARGE SCALE GENOMIC DNA]</scope>
    <source>
        <strain evidence="4">X2</strain>
    </source>
</reference>
<accession>A0A0X8VCQ2</accession>
<evidence type="ECO:0000313" key="5">
    <source>
        <dbReference type="Proteomes" id="UP000184204"/>
    </source>
</evidence>
<evidence type="ECO:0000313" key="3">
    <source>
        <dbReference type="EMBL" id="SHE41792.1"/>
    </source>
</evidence>
<reference evidence="2 4" key="1">
    <citation type="journal article" date="2016" name="Genome Announc.">
        <title>Complete Genome Sequence of the Amino Acid-Fermenting Clostridium propionicum X2 (DSM 1682).</title>
        <authorList>
            <person name="Poehlein A."/>
            <person name="Schlien K."/>
            <person name="Chowdhury N.P."/>
            <person name="Gottschalk G."/>
            <person name="Buckel W."/>
            <person name="Daniel R."/>
        </authorList>
    </citation>
    <scope>NUCLEOTIDE SEQUENCE [LARGE SCALE GENOMIC DNA]</scope>
    <source>
        <strain evidence="2 4">X2</strain>
    </source>
</reference>
<dbReference type="RefSeq" id="WP_066048134.1">
    <property type="nucleotide sequence ID" value="NZ_CP014223.1"/>
</dbReference>
<dbReference type="EMBL" id="CP014223">
    <property type="protein sequence ID" value="AMJ40449.1"/>
    <property type="molecule type" value="Genomic_DNA"/>
</dbReference>
<protein>
    <submittedName>
        <fullName evidence="3">Uncharacterized protein</fullName>
    </submittedName>
</protein>
<evidence type="ECO:0000256" key="1">
    <source>
        <dbReference type="SAM" id="Phobius"/>
    </source>
</evidence>
<reference evidence="3" key="4">
    <citation type="submission" date="2016-11" db="EMBL/GenBank/DDBJ databases">
        <authorList>
            <person name="Varghese N."/>
            <person name="Submissions S."/>
        </authorList>
    </citation>
    <scope>NUCLEOTIDE SEQUENCE</scope>
    <source>
        <strain evidence="3">DSM 1682</strain>
    </source>
</reference>
<dbReference type="EMBL" id="FQUA01000002">
    <property type="protein sequence ID" value="SHE41792.1"/>
    <property type="molecule type" value="Genomic_DNA"/>
</dbReference>
<proteinExistence type="predicted"/>
<feature type="transmembrane region" description="Helical" evidence="1">
    <location>
        <begin position="46"/>
        <end position="64"/>
    </location>
</feature>
<dbReference type="OrthoDB" id="2066444at2"/>
<keyword evidence="1" id="KW-1133">Transmembrane helix</keyword>
<sequence length="188" mass="20121">MENSKSAIVMSIVIEKIQFIVGIIFLLVFGLCTVVSLADAELASDGFLVFCLVVDGLCILLIYFSRKRHKLNTDFKKYVSALSGDPTGSILNLANAMGTSEDLVSKNLNKMIEKKYFAYAYIDKRKNCIVLSNQGETMGVASTAGNVSSFTGVSQGMVTVHCKGCGGVNAISKGQSAECEYCGSLLQG</sequence>
<evidence type="ECO:0000313" key="2">
    <source>
        <dbReference type="EMBL" id="AMJ40449.1"/>
    </source>
</evidence>
<dbReference type="Proteomes" id="UP000068026">
    <property type="component" value="Chromosome"/>
</dbReference>
<dbReference type="AlphaFoldDB" id="A0A0X8VCQ2"/>
<keyword evidence="4" id="KW-1185">Reference proteome</keyword>
<gene>
    <name evidence="2" type="ORF">CPRO_08490</name>
    <name evidence="3" type="ORF">SAMN02745151_00634</name>
</gene>
<organism evidence="3 5">
    <name type="scientific">Anaerotignum propionicum DSM 1682</name>
    <dbReference type="NCBI Taxonomy" id="991789"/>
    <lineage>
        <taxon>Bacteria</taxon>
        <taxon>Bacillati</taxon>
        <taxon>Bacillota</taxon>
        <taxon>Clostridia</taxon>
        <taxon>Lachnospirales</taxon>
        <taxon>Anaerotignaceae</taxon>
        <taxon>Anaerotignum</taxon>
    </lineage>
</organism>
<evidence type="ECO:0000313" key="4">
    <source>
        <dbReference type="Proteomes" id="UP000068026"/>
    </source>
</evidence>
<keyword evidence="1" id="KW-0472">Membrane</keyword>
<name>A0A0X8VCQ2_ANAPI</name>
<feature type="transmembrane region" description="Helical" evidence="1">
    <location>
        <begin position="20"/>
        <end position="40"/>
    </location>
</feature>
<keyword evidence="1" id="KW-0812">Transmembrane</keyword>
<dbReference type="KEGG" id="cpro:CPRO_08490"/>